<dbReference type="EMBL" id="JAEPCR010000177">
    <property type="protein sequence ID" value="MCG7980946.1"/>
    <property type="molecule type" value="Genomic_DNA"/>
</dbReference>
<dbReference type="InterPro" id="IPR015943">
    <property type="entry name" value="WD40/YVTN_repeat-like_dom_sf"/>
</dbReference>
<reference evidence="2" key="1">
    <citation type="journal article" date="2021" name="Proc. Natl. Acad. Sci. U.S.A.">
        <title>Global biogeography of chemosynthetic symbionts reveals both localized and globally distributed symbiont groups. .</title>
        <authorList>
            <person name="Osvatic J.T."/>
            <person name="Wilkins L.G.E."/>
            <person name="Leibrecht L."/>
            <person name="Leray M."/>
            <person name="Zauner S."/>
            <person name="Polzin J."/>
            <person name="Camacho Y."/>
            <person name="Gros O."/>
            <person name="van Gils J.A."/>
            <person name="Eisen J.A."/>
            <person name="Petersen J.M."/>
            <person name="Yuen B."/>
        </authorList>
    </citation>
    <scope>NUCLEOTIDE SEQUENCE</scope>
    <source>
        <strain evidence="2">MAGclacostrist055</strain>
    </source>
</reference>
<dbReference type="InterPro" id="IPR011110">
    <property type="entry name" value="Reg_prop"/>
</dbReference>
<dbReference type="Pfam" id="PF07494">
    <property type="entry name" value="Reg_prop"/>
    <property type="match status" value="3"/>
</dbReference>
<organism evidence="2 3">
    <name type="scientific">Candidatus Thiodiazotropha taylori</name>
    <dbReference type="NCBI Taxonomy" id="2792791"/>
    <lineage>
        <taxon>Bacteria</taxon>
        <taxon>Pseudomonadati</taxon>
        <taxon>Pseudomonadota</taxon>
        <taxon>Gammaproteobacteria</taxon>
        <taxon>Chromatiales</taxon>
        <taxon>Sedimenticolaceae</taxon>
        <taxon>Candidatus Thiodiazotropha</taxon>
    </lineage>
</organism>
<dbReference type="SUPFAM" id="SSF63829">
    <property type="entry name" value="Calcium-dependent phosphotriesterase"/>
    <property type="match status" value="1"/>
</dbReference>
<proteinExistence type="predicted"/>
<feature type="region of interest" description="Disordered" evidence="1">
    <location>
        <begin position="25"/>
        <end position="77"/>
    </location>
</feature>
<dbReference type="AlphaFoldDB" id="A0A9E4NPA5"/>
<sequence>MKTRNEKAIYAAIGIVAIVAAYRAGTQQSTPETDSSPQQKQAEIESVPEKTVSNTPIPSLLPDSHPPSNPDQGRSVDDKGIRFAHFRVGNSNVKAILNDGDTLWVGTSGGVIRYDKTKDEHRLFDVRSGLLSNGIFHLSKYGKKLVVGTYGGGLSLFDPDTEDWENYNIQHGLADAFIYDMLEMENGDVWIATWSGANRVIGGKFDDRSAWQTFTVENTQNGLPNDWVYALAKGREGDIWMATEGGLANFKDGAWKNWRHEDGLGAPYELVKDQIEFKRDPAKESSHHARQKVEMGLQSIDVAYNPNYIVSLYVTPQGIVWCGTWGGGLARFDGAVWSYFTAKDGLPANHVFMLEPGENGEMWIGTSNGLARFDGKSFKTLTTHDGLFANNVFSLAMETNGTIWVGSFGGVSKLQNLKL</sequence>
<accession>A0A9E4NPA5</accession>
<gene>
    <name evidence="2" type="ORF">JAY77_22715</name>
</gene>
<evidence type="ECO:0000313" key="3">
    <source>
        <dbReference type="Proteomes" id="UP000886674"/>
    </source>
</evidence>
<protein>
    <submittedName>
        <fullName evidence="2">Regulator</fullName>
    </submittedName>
</protein>
<feature type="compositionally biased region" description="Polar residues" evidence="1">
    <location>
        <begin position="26"/>
        <end position="41"/>
    </location>
</feature>
<dbReference type="Proteomes" id="UP000886674">
    <property type="component" value="Unassembled WGS sequence"/>
</dbReference>
<dbReference type="Gene3D" id="2.130.10.10">
    <property type="entry name" value="YVTN repeat-like/Quinoprotein amine dehydrogenase"/>
    <property type="match status" value="2"/>
</dbReference>
<name>A0A9E4NPA5_9GAMM</name>
<evidence type="ECO:0000313" key="2">
    <source>
        <dbReference type="EMBL" id="MCG7980946.1"/>
    </source>
</evidence>
<comment type="caution">
    <text evidence="2">The sequence shown here is derived from an EMBL/GenBank/DDBJ whole genome shotgun (WGS) entry which is preliminary data.</text>
</comment>
<evidence type="ECO:0000256" key="1">
    <source>
        <dbReference type="SAM" id="MobiDB-lite"/>
    </source>
</evidence>